<evidence type="ECO:0000313" key="3">
    <source>
        <dbReference type="EMBL" id="GAD26270.1"/>
    </source>
</evidence>
<evidence type="ECO:0000256" key="1">
    <source>
        <dbReference type="SAM" id="MobiDB-lite"/>
    </source>
</evidence>
<reference evidence="3 4" key="1">
    <citation type="submission" date="2013-08" db="EMBL/GenBank/DDBJ databases">
        <title>Gluconobacter thailandicus NBRC 3257 whole genome sequence.</title>
        <authorList>
            <person name="Matsutani M."/>
            <person name="Yakushi T."/>
            <person name="Matsushita K."/>
        </authorList>
    </citation>
    <scope>NUCLEOTIDE SEQUENCE [LARGE SCALE GENOMIC DNA]</scope>
    <source>
        <strain evidence="3 4">NBRC 3257</strain>
    </source>
</reference>
<keyword evidence="4" id="KW-1185">Reference proteome</keyword>
<accession>A0ABQ0IVP5</accession>
<feature type="chain" id="PRO_5046179556" evidence="2">
    <location>
        <begin position="40"/>
        <end position="161"/>
    </location>
</feature>
<keyword evidence="2" id="KW-0732">Signal</keyword>
<organism evidence="3 4">
    <name type="scientific">Gluconobacter thailandicus NBRC 3257</name>
    <dbReference type="NCBI Taxonomy" id="1381097"/>
    <lineage>
        <taxon>Bacteria</taxon>
        <taxon>Pseudomonadati</taxon>
        <taxon>Pseudomonadota</taxon>
        <taxon>Alphaproteobacteria</taxon>
        <taxon>Acetobacterales</taxon>
        <taxon>Acetobacteraceae</taxon>
        <taxon>Gluconobacter</taxon>
    </lineage>
</organism>
<evidence type="ECO:0000313" key="4">
    <source>
        <dbReference type="Proteomes" id="UP000018209"/>
    </source>
</evidence>
<comment type="caution">
    <text evidence="3">The sequence shown here is derived from an EMBL/GenBank/DDBJ whole genome shotgun (WGS) entry which is preliminary data.</text>
</comment>
<proteinExistence type="predicted"/>
<feature type="compositionally biased region" description="Low complexity" evidence="1">
    <location>
        <begin position="119"/>
        <end position="131"/>
    </location>
</feature>
<dbReference type="EMBL" id="BASM01000015">
    <property type="protein sequence ID" value="GAD26270.1"/>
    <property type="molecule type" value="Genomic_DNA"/>
</dbReference>
<name>A0ABQ0IVP5_GLUTH</name>
<sequence>MSSRQTFTGDFMKSRLFFRSMLAISLLMGSATVVSHAHAADPAAATQNSTSQNDFLGNLAQKEDRANTRLQNYQAQSKAAQEQRTQKIQSLKDQYTNAPANQKARIQKQINSERDKLNTTRTEQTQRLQTLKNAPQEQKNRLNALGKKSRTDASNFLNGGL</sequence>
<dbReference type="Proteomes" id="UP000018209">
    <property type="component" value="Unassembled WGS sequence"/>
</dbReference>
<feature type="signal peptide" evidence="2">
    <location>
        <begin position="1"/>
        <end position="39"/>
    </location>
</feature>
<gene>
    <name evidence="3" type="ORF">NBRC3257_1269</name>
</gene>
<feature type="compositionally biased region" description="Polar residues" evidence="1">
    <location>
        <begin position="152"/>
        <end position="161"/>
    </location>
</feature>
<feature type="compositionally biased region" description="Polar residues" evidence="1">
    <location>
        <begin position="71"/>
        <end position="100"/>
    </location>
</feature>
<feature type="region of interest" description="Disordered" evidence="1">
    <location>
        <begin position="71"/>
        <end position="161"/>
    </location>
</feature>
<evidence type="ECO:0000256" key="2">
    <source>
        <dbReference type="SAM" id="SignalP"/>
    </source>
</evidence>
<protein>
    <submittedName>
        <fullName evidence="3">Uncharacterized protein</fullName>
    </submittedName>
</protein>